<reference evidence="4 5" key="1">
    <citation type="journal article" date="2015" name="Genome Announc.">
        <title>Expanding the biotechnology potential of lactobacilli through comparative genomics of 213 strains and associated genera.</title>
        <authorList>
            <person name="Sun Z."/>
            <person name="Harris H.M."/>
            <person name="McCann A."/>
            <person name="Guo C."/>
            <person name="Argimon S."/>
            <person name="Zhang W."/>
            <person name="Yang X."/>
            <person name="Jeffery I.B."/>
            <person name="Cooney J.C."/>
            <person name="Kagawa T.F."/>
            <person name="Liu W."/>
            <person name="Song Y."/>
            <person name="Salvetti E."/>
            <person name="Wrobel A."/>
            <person name="Rasinkangas P."/>
            <person name="Parkhill J."/>
            <person name="Rea M.C."/>
            <person name="O'Sullivan O."/>
            <person name="Ritari J."/>
            <person name="Douillard F.P."/>
            <person name="Paul Ross R."/>
            <person name="Yang R."/>
            <person name="Briner A.E."/>
            <person name="Felis G.E."/>
            <person name="de Vos W.M."/>
            <person name="Barrangou R."/>
            <person name="Klaenhammer T.R."/>
            <person name="Caufield P.W."/>
            <person name="Cui Y."/>
            <person name="Zhang H."/>
            <person name="O'Toole P.W."/>
        </authorList>
    </citation>
    <scope>NUCLEOTIDE SEQUENCE [LARGE SCALE GENOMIC DNA]</scope>
    <source>
        <strain evidence="4 5">DSM 20634</strain>
    </source>
</reference>
<dbReference type="Gene3D" id="1.10.357.10">
    <property type="entry name" value="Tetracycline Repressor, domain 2"/>
    <property type="match status" value="1"/>
</dbReference>
<dbReference type="InterPro" id="IPR001647">
    <property type="entry name" value="HTH_TetR"/>
</dbReference>
<dbReference type="EMBL" id="AYYY01000061">
    <property type="protein sequence ID" value="KRM60870.1"/>
    <property type="molecule type" value="Genomic_DNA"/>
</dbReference>
<name>A0A0R2ABB2_9LACO</name>
<dbReference type="PANTHER" id="PTHR43479">
    <property type="entry name" value="ACREF/ENVCD OPERON REPRESSOR-RELATED"/>
    <property type="match status" value="1"/>
</dbReference>
<evidence type="ECO:0000313" key="4">
    <source>
        <dbReference type="EMBL" id="KRM60870.1"/>
    </source>
</evidence>
<evidence type="ECO:0000256" key="1">
    <source>
        <dbReference type="ARBA" id="ARBA00023125"/>
    </source>
</evidence>
<dbReference type="SUPFAM" id="SSF46689">
    <property type="entry name" value="Homeodomain-like"/>
    <property type="match status" value="1"/>
</dbReference>
<dbReference type="AlphaFoldDB" id="A0A0R2ABB2"/>
<keyword evidence="5" id="KW-1185">Reference proteome</keyword>
<dbReference type="GO" id="GO:0003677">
    <property type="term" value="F:DNA binding"/>
    <property type="evidence" value="ECO:0007669"/>
    <property type="project" value="UniProtKB-UniRule"/>
</dbReference>
<feature type="DNA-binding region" description="H-T-H motif" evidence="2">
    <location>
        <begin position="19"/>
        <end position="38"/>
    </location>
</feature>
<dbReference type="PATRIC" id="fig|1423813.3.peg.366"/>
<dbReference type="PANTHER" id="PTHR43479:SF7">
    <property type="entry name" value="TETR-FAMILY TRANSCRIPTIONAL REGULATOR"/>
    <property type="match status" value="1"/>
</dbReference>
<protein>
    <submittedName>
        <fullName evidence="4">TetR family transcriptional regulator</fullName>
    </submittedName>
</protein>
<dbReference type="InterPro" id="IPR023772">
    <property type="entry name" value="DNA-bd_HTH_TetR-type_CS"/>
</dbReference>
<dbReference type="PROSITE" id="PS01081">
    <property type="entry name" value="HTH_TETR_1"/>
    <property type="match status" value="1"/>
</dbReference>
<dbReference type="PRINTS" id="PR00455">
    <property type="entry name" value="HTHTETR"/>
</dbReference>
<dbReference type="Pfam" id="PF00440">
    <property type="entry name" value="TetR_N"/>
    <property type="match status" value="1"/>
</dbReference>
<dbReference type="InterPro" id="IPR050624">
    <property type="entry name" value="HTH-type_Tx_Regulator"/>
</dbReference>
<dbReference type="PROSITE" id="PS50977">
    <property type="entry name" value="HTH_TETR_2"/>
    <property type="match status" value="1"/>
</dbReference>
<proteinExistence type="predicted"/>
<dbReference type="Pfam" id="PF14278">
    <property type="entry name" value="TetR_C_8"/>
    <property type="match status" value="1"/>
</dbReference>
<organism evidence="4 5">
    <name type="scientific">Paucilactobacillus vaccinostercus DSM 20634</name>
    <dbReference type="NCBI Taxonomy" id="1423813"/>
    <lineage>
        <taxon>Bacteria</taxon>
        <taxon>Bacillati</taxon>
        <taxon>Bacillota</taxon>
        <taxon>Bacilli</taxon>
        <taxon>Lactobacillales</taxon>
        <taxon>Lactobacillaceae</taxon>
        <taxon>Paucilactobacillus</taxon>
    </lineage>
</organism>
<gene>
    <name evidence="4" type="ORF">FC26_GL000359</name>
</gene>
<accession>A0A0R2ABB2</accession>
<dbReference type="InterPro" id="IPR039532">
    <property type="entry name" value="TetR_C_Firmicutes"/>
</dbReference>
<evidence type="ECO:0000256" key="2">
    <source>
        <dbReference type="PROSITE-ProRule" id="PRU00335"/>
    </source>
</evidence>
<keyword evidence="1 2" id="KW-0238">DNA-binding</keyword>
<feature type="domain" description="HTH tetR-type" evidence="3">
    <location>
        <begin position="1"/>
        <end position="56"/>
    </location>
</feature>
<dbReference type="Proteomes" id="UP000051733">
    <property type="component" value="Unassembled WGS sequence"/>
</dbReference>
<dbReference type="STRING" id="1423813.FC26_GL000359"/>
<dbReference type="InterPro" id="IPR009057">
    <property type="entry name" value="Homeodomain-like_sf"/>
</dbReference>
<evidence type="ECO:0000259" key="3">
    <source>
        <dbReference type="PROSITE" id="PS50977"/>
    </source>
</evidence>
<evidence type="ECO:0000313" key="5">
    <source>
        <dbReference type="Proteomes" id="UP000051733"/>
    </source>
</evidence>
<comment type="caution">
    <text evidence="4">The sequence shown here is derived from an EMBL/GenBank/DDBJ whole genome shotgun (WGS) entry which is preliminary data.</text>
</comment>
<sequence>MIFNAFIKLVKEYGIERLTVQQIADEAMINRATFYAHFKDKQDLYEQIFQTVMESFKTFSRADIFVGKNEIHLDTLESTLNEVFQSLSEQKDLFFLIFDGSQHVKMMEELQNLIRDTTDEFLTNLRITQNGKDVPNEFIYSYITSTLTGTLNWWLRSDEEFRPAHLAHFMIQLIENSHLTVLGVKLIRETPTETQIAK</sequence>